<dbReference type="EMBL" id="JAQFWQ010000033">
    <property type="protein sequence ID" value="MDA2811636.1"/>
    <property type="molecule type" value="Genomic_DNA"/>
</dbReference>
<evidence type="ECO:0000313" key="3">
    <source>
        <dbReference type="Proteomes" id="UP001527866"/>
    </source>
</evidence>
<reference evidence="2 3" key="1">
    <citation type="submission" date="2023-01" db="EMBL/GenBank/DDBJ databases">
        <title>Draft genome sequence of Nocardiopsis sp. RSe5-2 isolated from halophytes.</title>
        <authorList>
            <person name="Duangmal K."/>
            <person name="Chantavorakit T."/>
        </authorList>
    </citation>
    <scope>NUCLEOTIDE SEQUENCE [LARGE SCALE GENOMIC DNA]</scope>
    <source>
        <strain evidence="2 3">RSe5-2</strain>
    </source>
</reference>
<evidence type="ECO:0000313" key="2">
    <source>
        <dbReference type="EMBL" id="MDA2811636.1"/>
    </source>
</evidence>
<protein>
    <submittedName>
        <fullName evidence="2">Helix-turn-helix transcriptional regulator</fullName>
    </submittedName>
</protein>
<dbReference type="PROSITE" id="PS50943">
    <property type="entry name" value="HTH_CROC1"/>
    <property type="match status" value="1"/>
</dbReference>
<organism evidence="2 3">
    <name type="scientific">Nocardiopsis endophytica</name>
    <dbReference type="NCBI Taxonomy" id="3018445"/>
    <lineage>
        <taxon>Bacteria</taxon>
        <taxon>Bacillati</taxon>
        <taxon>Actinomycetota</taxon>
        <taxon>Actinomycetes</taxon>
        <taxon>Streptosporangiales</taxon>
        <taxon>Nocardiopsidaceae</taxon>
        <taxon>Nocardiopsis</taxon>
    </lineage>
</organism>
<dbReference type="Pfam" id="PF13560">
    <property type="entry name" value="HTH_31"/>
    <property type="match status" value="1"/>
</dbReference>
<dbReference type="Pfam" id="PF19054">
    <property type="entry name" value="DUF5753"/>
    <property type="match status" value="1"/>
</dbReference>
<dbReference type="InterPro" id="IPR043917">
    <property type="entry name" value="DUF5753"/>
</dbReference>
<name>A0ABT4U3U8_9ACTN</name>
<gene>
    <name evidence="2" type="ORF">O4J56_13425</name>
</gene>
<accession>A0ABT4U3U8</accession>
<dbReference type="Proteomes" id="UP001527866">
    <property type="component" value="Unassembled WGS sequence"/>
</dbReference>
<evidence type="ECO:0000259" key="1">
    <source>
        <dbReference type="PROSITE" id="PS50943"/>
    </source>
</evidence>
<feature type="domain" description="HTH cro/C1-type" evidence="1">
    <location>
        <begin position="19"/>
        <end position="74"/>
    </location>
</feature>
<comment type="caution">
    <text evidence="2">The sequence shown here is derived from an EMBL/GenBank/DDBJ whole genome shotgun (WGS) entry which is preliminary data.</text>
</comment>
<dbReference type="RefSeq" id="WP_270686089.1">
    <property type="nucleotide sequence ID" value="NZ_JAQFWQ010000033.1"/>
</dbReference>
<dbReference type="SUPFAM" id="SSF47413">
    <property type="entry name" value="lambda repressor-like DNA-binding domains"/>
    <property type="match status" value="1"/>
</dbReference>
<dbReference type="SMART" id="SM00530">
    <property type="entry name" value="HTH_XRE"/>
    <property type="match status" value="1"/>
</dbReference>
<keyword evidence="3" id="KW-1185">Reference proteome</keyword>
<dbReference type="InterPro" id="IPR001387">
    <property type="entry name" value="Cro/C1-type_HTH"/>
</dbReference>
<sequence length="281" mass="31749">MADSRYSPSVRRRRLSALLRRLREERGLKIEDVNRRLEWASGKLSRMERNEWKRPSIRDMQDLAEVYALSGEMKDAIVSLAREARTRGWWVDYKDILRGGLADFEVGASMIRNYESVLVPGLLQTPEYASAILRSGRVLGDEEIKRKVAARMQRQQILEQASPPRLWAVVDEAALIKNVGGADVMQGQLQHLIDMARKPNIDIQVVRQEVGAYAAMDGSFVILDFPTPEDLPLAYIETATEDLYVEDPEAIQQYVSIFGHTCGVAETPEESAAFLQSLVNT</sequence>
<dbReference type="Gene3D" id="1.10.260.40">
    <property type="entry name" value="lambda repressor-like DNA-binding domains"/>
    <property type="match status" value="1"/>
</dbReference>
<dbReference type="InterPro" id="IPR010982">
    <property type="entry name" value="Lambda_DNA-bd_dom_sf"/>
</dbReference>
<proteinExistence type="predicted"/>